<name>A0A0P4VT01_SCYOL</name>
<dbReference type="InterPro" id="IPR050122">
    <property type="entry name" value="RTK"/>
</dbReference>
<accession>A0A0P4VT01</accession>
<dbReference type="InterPro" id="IPR013783">
    <property type="entry name" value="Ig-like_fold"/>
</dbReference>
<dbReference type="SMART" id="SM00408">
    <property type="entry name" value="IGc2"/>
    <property type="match status" value="5"/>
</dbReference>
<evidence type="ECO:0000256" key="16">
    <source>
        <dbReference type="PIRSR" id="PIRSR000615-2"/>
    </source>
</evidence>
<dbReference type="PROSITE" id="PS50011">
    <property type="entry name" value="PROTEIN_KINASE_DOM"/>
    <property type="match status" value="1"/>
</dbReference>
<dbReference type="PROSITE" id="PS00109">
    <property type="entry name" value="PROTEIN_KINASE_TYR"/>
    <property type="match status" value="1"/>
</dbReference>
<comment type="catalytic activity">
    <reaction evidence="14">
        <text>L-tyrosyl-[protein] + ATP = O-phospho-L-tyrosyl-[protein] + ADP + H(+)</text>
        <dbReference type="Rhea" id="RHEA:10596"/>
        <dbReference type="Rhea" id="RHEA-COMP:10136"/>
        <dbReference type="Rhea" id="RHEA-COMP:20101"/>
        <dbReference type="ChEBI" id="CHEBI:15378"/>
        <dbReference type="ChEBI" id="CHEBI:30616"/>
        <dbReference type="ChEBI" id="CHEBI:46858"/>
        <dbReference type="ChEBI" id="CHEBI:61978"/>
        <dbReference type="ChEBI" id="CHEBI:456216"/>
        <dbReference type="EC" id="2.7.10.1"/>
    </reaction>
</comment>
<organism evidence="24">
    <name type="scientific">Scylla olivacea</name>
    <name type="common">Orange mud crab</name>
    <name type="synonym">Cancer olivacea</name>
    <dbReference type="NCBI Taxonomy" id="85551"/>
    <lineage>
        <taxon>Eukaryota</taxon>
        <taxon>Metazoa</taxon>
        <taxon>Ecdysozoa</taxon>
        <taxon>Arthropoda</taxon>
        <taxon>Crustacea</taxon>
        <taxon>Multicrustacea</taxon>
        <taxon>Malacostraca</taxon>
        <taxon>Eumalacostraca</taxon>
        <taxon>Eucarida</taxon>
        <taxon>Decapoda</taxon>
        <taxon>Pleocyemata</taxon>
        <taxon>Brachyura</taxon>
        <taxon>Eubrachyura</taxon>
        <taxon>Portunoidea</taxon>
        <taxon>Portunidae</taxon>
        <taxon>Portuninae</taxon>
        <taxon>Scylla</taxon>
    </lineage>
</organism>
<sequence>MKMKLLLPLLLLFCKEVRSIGQPRIDGEEEMILGEGDDLILRCTGSKPMHWWRNHDESMEMYTTNTKQNDVAFPFVSTLKLEELISLDTGYYSCRYNDSTDFKNDKERADSVYVYVHGENEIFFEHYLIPKVKEIGKTLHIECKVLHPLYSVTLKLDGKDITSEERVKFDPREGFTIEGVKMEDKGTYECESNGEKLTQKVKIISAKKTLPPPSINKGRNQLFVIGQKFLLECSVLDHENITFTWKYPNAGVKHKWKNNFEQWNSTKYYKSILEVSEPSTSDTGEYICNISSEGYLSNYSSINITLQENVTSFVDIISAEVIEAFEGQKDPAKWKTEVDVYPAPPKIIYTNWRGQVLNETDRITIEYDELEGLSWLRIEDISSTDFGNYTITVNTTDKDEKSKSATVMFAVYSAPHMMLEGVPNYVPEGQELNVTCQAQGFPHVNVSLLFQNCTKRSSCKSPTSIETVQMNEYAPGNIFEISAVFSSNTSGFLWCHGMNVNGSQNNSVTIRMSDIDGIFVLRYYGPDKKSKDFDHEKNITVVENDNFTLMCGGTKFDYKKVEVTSSQQTGSQIQFQSSNSKFSWQKKKEVRKATKSLTGHYNCSAYPHEDRKPDVKSFNIIVVEEKPVVFEKQTNMNGQTEQVKDDVFYSLKCIVTGSPAPTIQWQKDNMDLTKNSEVFDKKVMNFSSDGKELKFKHVKEKHTGLYTCIAKNRLNEERRSLTLAKPFPGLSKIGKLILILLLVGLAILGIVTGCLIHRVRKEKKKNKPFRRHAKEFFEEGNIKSLNLTSTADKQAEMLPYNKKKWEVPRANITLGKQLGSGAFGRVIKASVTGLQGPATTTVAIKMCKNDVNTSQIDAIISELKIMMHLGAHLNIVNLLGANTELFSAGEIWILVEYCRFGNLLDFMQKHRRNFTNLICPETGKIDPSLIPNSPMSPTFSEGVLPSLGTDHDGYLAPTATQFVLSNPPKVHSAGTVPSSMTSTSPSSSFISQMAGGQFANNPLYSMNINTATENSKGESIGSEDFTGLKFLQRKASRLMSVGSITLSDGSSVSHPLRNRQSFTTPLSPTETYFMGETDPDILYEIGNVPGVTAPFSTTDLICWGWQMAQGMNYLSRRKILHGDLAARNLLLADNNILKISDFGLSRNMYRNDNYVKKGDDLLPIKWMSIEAIRDKIFSIESDVWAFGITLWEIFSLGCSPYAGVEVSNDFLEKLENGQRMNCPKYGNQEIYKIMKLCWEEDPMERPSFSQLVDDLGNMISDHTQKYLSQNEVYIQMNTERFKEETDYLSMMAKPTFESRIMPDEIEVEHYLPMRDSTRNSSIRTEFLDTVVYSHAKSPQASSTASSPIENSYLPMSAAKPQSPSDDVFSPHSSEPSRFTFPSSNTERPQLVSLPEEESSTSLEAEELKENAVLLDTRKQPPSDRNTSDEENEEKKCINNYVNL</sequence>
<dbReference type="InterPro" id="IPR017441">
    <property type="entry name" value="Protein_kinase_ATP_BS"/>
</dbReference>
<feature type="binding site" evidence="17">
    <location>
        <position position="1141"/>
    </location>
    <ligand>
        <name>Mg(2+)</name>
        <dbReference type="ChEBI" id="CHEBI:18420"/>
    </ligand>
</feature>
<evidence type="ECO:0000256" key="21">
    <source>
        <dbReference type="SAM" id="SignalP"/>
    </source>
</evidence>
<dbReference type="SMART" id="SM00409">
    <property type="entry name" value="IG"/>
    <property type="match status" value="7"/>
</dbReference>
<evidence type="ECO:0000256" key="20">
    <source>
        <dbReference type="SAM" id="Phobius"/>
    </source>
</evidence>
<evidence type="ECO:0000256" key="13">
    <source>
        <dbReference type="ARBA" id="ARBA00023319"/>
    </source>
</evidence>
<evidence type="ECO:0000256" key="18">
    <source>
        <dbReference type="PROSITE-ProRule" id="PRU10141"/>
    </source>
</evidence>
<feature type="region of interest" description="Disordered" evidence="19">
    <location>
        <begin position="1335"/>
        <end position="1443"/>
    </location>
</feature>
<feature type="domain" description="Ig-like" evidence="23">
    <location>
        <begin position="211"/>
        <end position="305"/>
    </location>
</feature>
<dbReference type="InterPro" id="IPR011009">
    <property type="entry name" value="Kinase-like_dom_sf"/>
</dbReference>
<keyword evidence="21" id="KW-0732">Signal</keyword>
<dbReference type="PIRSF" id="PIRSF000615">
    <property type="entry name" value="TyrPK_CSF1-R"/>
    <property type="match status" value="1"/>
</dbReference>
<evidence type="ECO:0000256" key="11">
    <source>
        <dbReference type="ARBA" id="ARBA00023170"/>
    </source>
</evidence>
<protein>
    <recommendedName>
        <fullName evidence="25">Receptor protein-tyrosine kinase</fullName>
    </recommendedName>
</protein>
<feature type="binding site" evidence="17">
    <location>
        <position position="1128"/>
    </location>
    <ligand>
        <name>Mg(2+)</name>
        <dbReference type="ChEBI" id="CHEBI:18420"/>
    </ligand>
</feature>
<feature type="domain" description="Ig-like" evidence="23">
    <location>
        <begin position="613"/>
        <end position="724"/>
    </location>
</feature>
<evidence type="ECO:0008006" key="25">
    <source>
        <dbReference type="Google" id="ProtNLM"/>
    </source>
</evidence>
<evidence type="ECO:0000256" key="1">
    <source>
        <dbReference type="ARBA" id="ARBA00004167"/>
    </source>
</evidence>
<dbReference type="GO" id="GO:0043235">
    <property type="term" value="C:receptor complex"/>
    <property type="evidence" value="ECO:0007669"/>
    <property type="project" value="TreeGrafter"/>
</dbReference>
<proteinExistence type="predicted"/>
<feature type="compositionally biased region" description="Polar residues" evidence="19">
    <location>
        <begin position="1359"/>
        <end position="1387"/>
    </location>
</feature>
<dbReference type="GO" id="GO:0007169">
    <property type="term" value="P:cell surface receptor protein tyrosine kinase signaling pathway"/>
    <property type="evidence" value="ECO:0007669"/>
    <property type="project" value="TreeGrafter"/>
</dbReference>
<evidence type="ECO:0000256" key="12">
    <source>
        <dbReference type="ARBA" id="ARBA00023180"/>
    </source>
</evidence>
<dbReference type="GO" id="GO:0005886">
    <property type="term" value="C:plasma membrane"/>
    <property type="evidence" value="ECO:0007669"/>
    <property type="project" value="TreeGrafter"/>
</dbReference>
<dbReference type="Pfam" id="PF13927">
    <property type="entry name" value="Ig_3"/>
    <property type="match status" value="1"/>
</dbReference>
<dbReference type="SUPFAM" id="SSF56112">
    <property type="entry name" value="Protein kinase-like (PK-like)"/>
    <property type="match status" value="1"/>
</dbReference>
<evidence type="ECO:0000256" key="7">
    <source>
        <dbReference type="ARBA" id="ARBA00022989"/>
    </source>
</evidence>
<keyword evidence="17" id="KW-0460">Magnesium</keyword>
<feature type="binding site" evidence="16">
    <location>
        <begin position="819"/>
        <end position="826"/>
    </location>
    <ligand>
        <name>ATP</name>
        <dbReference type="ChEBI" id="CHEBI:30616"/>
    </ligand>
</feature>
<dbReference type="InterPro" id="IPR001245">
    <property type="entry name" value="Ser-Thr/Tyr_kinase_cat_dom"/>
</dbReference>
<feature type="binding site" evidence="16 18">
    <location>
        <position position="845"/>
    </location>
    <ligand>
        <name>ATP</name>
        <dbReference type="ChEBI" id="CHEBI:30616"/>
    </ligand>
</feature>
<evidence type="ECO:0000256" key="4">
    <source>
        <dbReference type="ARBA" id="ARBA00022741"/>
    </source>
</evidence>
<dbReference type="GO" id="GO:0004714">
    <property type="term" value="F:transmembrane receptor protein tyrosine kinase activity"/>
    <property type="evidence" value="ECO:0007669"/>
    <property type="project" value="UniProtKB-EC"/>
</dbReference>
<feature type="chain" id="PRO_5006070029" description="Receptor protein-tyrosine kinase" evidence="21">
    <location>
        <begin position="20"/>
        <end position="1443"/>
    </location>
</feature>
<dbReference type="FunFam" id="1.10.510.10:FF:000554">
    <property type="entry name" value="Predicted protein"/>
    <property type="match status" value="1"/>
</dbReference>
<feature type="signal peptide" evidence="21">
    <location>
        <begin position="1"/>
        <end position="19"/>
    </location>
</feature>
<evidence type="ECO:0000256" key="8">
    <source>
        <dbReference type="ARBA" id="ARBA00023136"/>
    </source>
</evidence>
<dbReference type="PANTHER" id="PTHR24416">
    <property type="entry name" value="TYROSINE-PROTEIN KINASE RECEPTOR"/>
    <property type="match status" value="1"/>
</dbReference>
<feature type="active site" description="Proton acceptor" evidence="15">
    <location>
        <position position="1123"/>
    </location>
</feature>
<dbReference type="PRINTS" id="PR01832">
    <property type="entry name" value="VEGFRECEPTOR"/>
</dbReference>
<dbReference type="Gene3D" id="1.10.510.10">
    <property type="entry name" value="Transferase(Phosphotransferase) domain 1"/>
    <property type="match status" value="1"/>
</dbReference>
<feature type="compositionally biased region" description="Acidic residues" evidence="19">
    <location>
        <begin position="1394"/>
        <end position="1404"/>
    </location>
</feature>
<dbReference type="InterPro" id="IPR003598">
    <property type="entry name" value="Ig_sub2"/>
</dbReference>
<dbReference type="InterPro" id="IPR036179">
    <property type="entry name" value="Ig-like_dom_sf"/>
</dbReference>
<evidence type="ECO:0000256" key="17">
    <source>
        <dbReference type="PIRSR" id="PIRSR000615-3"/>
    </source>
</evidence>
<evidence type="ECO:0000256" key="15">
    <source>
        <dbReference type="PIRSR" id="PIRSR000615-1"/>
    </source>
</evidence>
<keyword evidence="5" id="KW-0418">Kinase</keyword>
<evidence type="ECO:0000256" key="6">
    <source>
        <dbReference type="ARBA" id="ARBA00022840"/>
    </source>
</evidence>
<keyword evidence="12" id="KW-0325">Glycoprotein</keyword>
<dbReference type="SMART" id="SM00220">
    <property type="entry name" value="S_TKc"/>
    <property type="match status" value="1"/>
</dbReference>
<feature type="compositionally biased region" description="Polar residues" evidence="19">
    <location>
        <begin position="1336"/>
        <end position="1349"/>
    </location>
</feature>
<dbReference type="InterPro" id="IPR003599">
    <property type="entry name" value="Ig_sub"/>
</dbReference>
<keyword evidence="7 20" id="KW-1133">Transmembrane helix</keyword>
<evidence type="ECO:0000256" key="2">
    <source>
        <dbReference type="ARBA" id="ARBA00022679"/>
    </source>
</evidence>
<evidence type="ECO:0000256" key="14">
    <source>
        <dbReference type="ARBA" id="ARBA00051243"/>
    </source>
</evidence>
<dbReference type="CDD" id="cd00096">
    <property type="entry name" value="Ig"/>
    <property type="match status" value="1"/>
</dbReference>
<feature type="domain" description="Ig-like" evidence="23">
    <location>
        <begin position="23"/>
        <end position="110"/>
    </location>
</feature>
<dbReference type="GO" id="GO:0005524">
    <property type="term" value="F:ATP binding"/>
    <property type="evidence" value="ECO:0007669"/>
    <property type="project" value="UniProtKB-UniRule"/>
</dbReference>
<dbReference type="InterPro" id="IPR007110">
    <property type="entry name" value="Ig-like_dom"/>
</dbReference>
<evidence type="ECO:0000256" key="3">
    <source>
        <dbReference type="ARBA" id="ARBA00022692"/>
    </source>
</evidence>
<dbReference type="Gene3D" id="3.30.200.20">
    <property type="entry name" value="Phosphorylase Kinase, domain 1"/>
    <property type="match status" value="1"/>
</dbReference>
<keyword evidence="2" id="KW-0808">Transferase</keyword>
<dbReference type="EMBL" id="GDRN01099801">
    <property type="protein sequence ID" value="JAI58705.1"/>
    <property type="molecule type" value="Transcribed_RNA"/>
</dbReference>
<keyword evidence="11" id="KW-0675">Receptor</keyword>
<evidence type="ECO:0000259" key="22">
    <source>
        <dbReference type="PROSITE" id="PS50011"/>
    </source>
</evidence>
<feature type="binding site" evidence="16">
    <location>
        <position position="1127"/>
    </location>
    <ligand>
        <name>ATP</name>
        <dbReference type="ChEBI" id="CHEBI:30616"/>
    </ligand>
</feature>
<dbReference type="SUPFAM" id="SSF48726">
    <property type="entry name" value="Immunoglobulin"/>
    <property type="match status" value="5"/>
</dbReference>
<dbReference type="PROSITE" id="PS50835">
    <property type="entry name" value="IG_LIKE"/>
    <property type="match status" value="3"/>
</dbReference>
<comment type="subcellular location">
    <subcellularLocation>
        <location evidence="1">Membrane</location>
        <topology evidence="1">Single-pass membrane protein</topology>
    </subcellularLocation>
</comment>
<keyword evidence="3 20" id="KW-0812">Transmembrane</keyword>
<reference evidence="24" key="1">
    <citation type="submission" date="2015-09" db="EMBL/GenBank/DDBJ databases">
        <title>Scylla olivacea transcriptome.</title>
        <authorList>
            <person name="Ikhwanuddin M."/>
        </authorList>
    </citation>
    <scope>NUCLEOTIDE SEQUENCE</scope>
</reference>
<dbReference type="InterPro" id="IPR008266">
    <property type="entry name" value="Tyr_kinase_AS"/>
</dbReference>
<keyword evidence="8 20" id="KW-0472">Membrane</keyword>
<dbReference type="PROSITE" id="PS00107">
    <property type="entry name" value="PROTEIN_KINASE_ATP"/>
    <property type="match status" value="1"/>
</dbReference>
<keyword evidence="17" id="KW-0479">Metal-binding</keyword>
<keyword evidence="10" id="KW-1015">Disulfide bond</keyword>
<feature type="domain" description="Protein kinase" evidence="22">
    <location>
        <begin position="812"/>
        <end position="1267"/>
    </location>
</feature>
<feature type="compositionally biased region" description="Basic and acidic residues" evidence="19">
    <location>
        <begin position="1405"/>
        <end position="1436"/>
    </location>
</feature>
<evidence type="ECO:0000256" key="10">
    <source>
        <dbReference type="ARBA" id="ARBA00023157"/>
    </source>
</evidence>
<keyword evidence="6 16" id="KW-0067">ATP-binding</keyword>
<dbReference type="GO" id="GO:0046872">
    <property type="term" value="F:metal ion binding"/>
    <property type="evidence" value="ECO:0007669"/>
    <property type="project" value="UniProtKB-KW"/>
</dbReference>
<keyword evidence="13" id="KW-0393">Immunoglobulin domain</keyword>
<feature type="transmembrane region" description="Helical" evidence="20">
    <location>
        <begin position="736"/>
        <end position="756"/>
    </location>
</feature>
<evidence type="ECO:0000313" key="24">
    <source>
        <dbReference type="EMBL" id="JAI58705.1"/>
    </source>
</evidence>
<dbReference type="InterPro" id="IPR000719">
    <property type="entry name" value="Prot_kinase_dom"/>
</dbReference>
<evidence type="ECO:0000259" key="23">
    <source>
        <dbReference type="PROSITE" id="PS50835"/>
    </source>
</evidence>
<dbReference type="PANTHER" id="PTHR24416:SF600">
    <property type="entry name" value="PDGF- AND VEGF-RECEPTOR RELATED, ISOFORM J"/>
    <property type="match status" value="1"/>
</dbReference>
<evidence type="ECO:0000256" key="19">
    <source>
        <dbReference type="SAM" id="MobiDB-lite"/>
    </source>
</evidence>
<dbReference type="Pfam" id="PF07714">
    <property type="entry name" value="PK_Tyr_Ser-Thr"/>
    <property type="match status" value="2"/>
</dbReference>
<keyword evidence="4 16" id="KW-0547">Nucleotide-binding</keyword>
<keyword evidence="9" id="KW-0829">Tyrosine-protein kinase</keyword>
<dbReference type="Gene3D" id="2.60.40.10">
    <property type="entry name" value="Immunoglobulins"/>
    <property type="match status" value="5"/>
</dbReference>
<evidence type="ECO:0000256" key="5">
    <source>
        <dbReference type="ARBA" id="ARBA00022777"/>
    </source>
</evidence>
<evidence type="ECO:0000256" key="9">
    <source>
        <dbReference type="ARBA" id="ARBA00023137"/>
    </source>
</evidence>